<dbReference type="OrthoDB" id="66017at2157"/>
<evidence type="ECO:0000313" key="3">
    <source>
        <dbReference type="EMBL" id="AKB80721.1"/>
    </source>
</evidence>
<dbReference type="EMBL" id="CP009517">
    <property type="protein sequence ID" value="AKB80721.1"/>
    <property type="molecule type" value="Genomic_DNA"/>
</dbReference>
<dbReference type="InterPro" id="IPR005537">
    <property type="entry name" value="RAMP_III_fam"/>
</dbReference>
<dbReference type="Proteomes" id="UP000033066">
    <property type="component" value="Chromosome"/>
</dbReference>
<dbReference type="NCBIfam" id="TIGR01894">
    <property type="entry name" value="cas_TM1795_cmr1"/>
    <property type="match status" value="1"/>
</dbReference>
<dbReference type="STRING" id="1434107.MSBR3_0143"/>
<sequence length="415" mass="48716">MIKTEIKFKTLTPIWTGDADRKCTTIKETSIIGSMRWWYEAIIRGMGGYACDPSNGGCEFNTVGYERARKNGKSVDESLEIGLKNVCPVCRLFGCTGWKRRFRIEVEGKPPVKLVFEEKIKVFDAEFWIKKTYSNSMAFYSNEYFKFYLITEENEEIKNKLLFLLNFMEKVGSIGSKSQNGFGLVKFDELDPRFDLKNLKNQVYKFNETNQDKLRISKKLSHLRNIQDLYYFDVEIEPTDVLEEFVGLEHYDKNLLLTGFILRYFLRKEFKSLKKFEINSLVLNASDLNHQQSRRYNREKYHTRKKYKNTSKIVTRALFGSDLKNKWASLVEISHLYRVNDAYNFRVLCNLPPVITYDEISIRFNKKEVIKKIQSVLKNNFSVKIEGDLSEENIDIKDLSVLNNFNFLGDNVYGN</sequence>
<reference evidence="3" key="1">
    <citation type="submission" date="2014-07" db="EMBL/GenBank/DDBJ databases">
        <title>Methanogenic archaea and the global carbon cycle.</title>
        <authorList>
            <person name="Henriksen J.R."/>
            <person name="Luke J."/>
            <person name="Reinhart S."/>
            <person name="Benedict M.N."/>
            <person name="Youngblut N.D."/>
            <person name="Metcalf M.E."/>
            <person name="Whitaker R.J."/>
            <person name="Metcalf W.W."/>
        </authorList>
    </citation>
    <scope>NUCLEOTIDE SEQUENCE [LARGE SCALE GENOMIC DNA]</scope>
    <source>
        <strain evidence="3">3</strain>
    </source>
</reference>
<dbReference type="PATRIC" id="fig|1434107.4.peg.180"/>
<proteinExistence type="predicted"/>
<evidence type="ECO:0000313" key="4">
    <source>
        <dbReference type="Proteomes" id="UP000033066"/>
    </source>
</evidence>
<dbReference type="RefSeq" id="WP_052723224.1">
    <property type="nucleotide sequence ID" value="NZ_CP009517.1"/>
</dbReference>
<dbReference type="GeneID" id="25418701"/>
<dbReference type="KEGG" id="mbak:MSBR3_0143"/>
<dbReference type="AlphaFoldDB" id="A0A0E3SHL0"/>
<dbReference type="GO" id="GO:0051607">
    <property type="term" value="P:defense response to virus"/>
    <property type="evidence" value="ECO:0007669"/>
    <property type="project" value="UniProtKB-KW"/>
</dbReference>
<feature type="domain" description="CRISPR type III-associated protein" evidence="2">
    <location>
        <begin position="7"/>
        <end position="186"/>
    </location>
</feature>
<dbReference type="InterPro" id="IPR007522">
    <property type="entry name" value="CRISPR-assoc_prot_TM1795"/>
</dbReference>
<keyword evidence="4" id="KW-1185">Reference proteome</keyword>
<gene>
    <name evidence="3" type="ORF">MSBR3_0143</name>
</gene>
<evidence type="ECO:0000259" key="2">
    <source>
        <dbReference type="Pfam" id="PF03787"/>
    </source>
</evidence>
<organism evidence="3 4">
    <name type="scientific">Methanosarcina barkeri 3</name>
    <dbReference type="NCBI Taxonomy" id="1434107"/>
    <lineage>
        <taxon>Archaea</taxon>
        <taxon>Methanobacteriati</taxon>
        <taxon>Methanobacteriota</taxon>
        <taxon>Stenosarchaea group</taxon>
        <taxon>Methanomicrobia</taxon>
        <taxon>Methanosarcinales</taxon>
        <taxon>Methanosarcinaceae</taxon>
        <taxon>Methanosarcina</taxon>
    </lineage>
</organism>
<keyword evidence="1" id="KW-0051">Antiviral defense</keyword>
<name>A0A0E3SHL0_METBA</name>
<evidence type="ECO:0000256" key="1">
    <source>
        <dbReference type="ARBA" id="ARBA00023118"/>
    </source>
</evidence>
<dbReference type="Pfam" id="PF03787">
    <property type="entry name" value="RAMPs"/>
    <property type="match status" value="1"/>
</dbReference>
<dbReference type="HOGENOM" id="CLU_058787_0_0_2"/>
<accession>A0A0E3SHL0</accession>
<protein>
    <submittedName>
        <fullName evidence="3">CRISPR-associated RAMP Cmr1</fullName>
    </submittedName>
</protein>